<evidence type="ECO:0000256" key="2">
    <source>
        <dbReference type="ARBA" id="ARBA00022527"/>
    </source>
</evidence>
<dbReference type="InterPro" id="IPR008266">
    <property type="entry name" value="Tyr_kinase_AS"/>
</dbReference>
<dbReference type="GO" id="GO:0005524">
    <property type="term" value="F:ATP binding"/>
    <property type="evidence" value="ECO:0007669"/>
    <property type="project" value="UniProtKB-UniRule"/>
</dbReference>
<dbReference type="GO" id="GO:0004674">
    <property type="term" value="F:protein serine/threonine kinase activity"/>
    <property type="evidence" value="ECO:0007669"/>
    <property type="project" value="UniProtKB-KW"/>
</dbReference>
<reference evidence="9" key="1">
    <citation type="journal article" date="2014" name="Int. J. Syst. Evol. Microbiol.">
        <title>Complete genome sequence of Corynebacterium casei LMG S-19264T (=DSM 44701T), isolated from a smear-ripened cheese.</title>
        <authorList>
            <consortium name="US DOE Joint Genome Institute (JGI-PGF)"/>
            <person name="Walter F."/>
            <person name="Albersmeier A."/>
            <person name="Kalinowski J."/>
            <person name="Ruckert C."/>
        </authorList>
    </citation>
    <scope>NUCLEOTIDE SEQUENCE</scope>
    <source>
        <strain evidence="9">JCM 3051</strain>
    </source>
</reference>
<keyword evidence="10" id="KW-1185">Reference proteome</keyword>
<dbReference type="Gene3D" id="3.30.200.20">
    <property type="entry name" value="Phosphorylase Kinase, domain 1"/>
    <property type="match status" value="1"/>
</dbReference>
<comment type="caution">
    <text evidence="9">The sequence shown here is derived from an EMBL/GenBank/DDBJ whole genome shotgun (WGS) entry which is preliminary data.</text>
</comment>
<accession>A0A8H9L738</accession>
<organism evidence="9 10">
    <name type="scientific">Promicromonospora citrea</name>
    <dbReference type="NCBI Taxonomy" id="43677"/>
    <lineage>
        <taxon>Bacteria</taxon>
        <taxon>Bacillati</taxon>
        <taxon>Actinomycetota</taxon>
        <taxon>Actinomycetes</taxon>
        <taxon>Micrococcales</taxon>
        <taxon>Promicromonosporaceae</taxon>
        <taxon>Promicromonospora</taxon>
    </lineage>
</organism>
<dbReference type="SUPFAM" id="SSF56112">
    <property type="entry name" value="Protein kinase-like (PK-like)"/>
    <property type="match status" value="1"/>
</dbReference>
<gene>
    <name evidence="9" type="ORF">GCM10010102_37330</name>
</gene>
<keyword evidence="6 7" id="KW-0067">ATP-binding</keyword>
<dbReference type="PANTHER" id="PTHR43289">
    <property type="entry name" value="MITOGEN-ACTIVATED PROTEIN KINASE KINASE KINASE 20-RELATED"/>
    <property type="match status" value="1"/>
</dbReference>
<dbReference type="InterPro" id="IPR000719">
    <property type="entry name" value="Prot_kinase_dom"/>
</dbReference>
<dbReference type="PROSITE" id="PS50011">
    <property type="entry name" value="PROTEIN_KINASE_DOM"/>
    <property type="match status" value="1"/>
</dbReference>
<dbReference type="EC" id="2.7.11.1" evidence="1"/>
<proteinExistence type="predicted"/>
<dbReference type="PROSITE" id="PS00107">
    <property type="entry name" value="PROTEIN_KINASE_ATP"/>
    <property type="match status" value="1"/>
</dbReference>
<dbReference type="InterPro" id="IPR017441">
    <property type="entry name" value="Protein_kinase_ATP_BS"/>
</dbReference>
<dbReference type="Pfam" id="PF00069">
    <property type="entry name" value="Pkinase"/>
    <property type="match status" value="1"/>
</dbReference>
<dbReference type="InterPro" id="IPR011009">
    <property type="entry name" value="Kinase-like_dom_sf"/>
</dbReference>
<dbReference type="AlphaFoldDB" id="A0A8H9L738"/>
<dbReference type="CDD" id="cd14014">
    <property type="entry name" value="STKc_PknB_like"/>
    <property type="match status" value="1"/>
</dbReference>
<keyword evidence="2" id="KW-0723">Serine/threonine-protein kinase</keyword>
<protein>
    <recommendedName>
        <fullName evidence="1">non-specific serine/threonine protein kinase</fullName>
        <ecNumber evidence="1">2.7.11.1</ecNumber>
    </recommendedName>
</protein>
<evidence type="ECO:0000256" key="6">
    <source>
        <dbReference type="ARBA" id="ARBA00022840"/>
    </source>
</evidence>
<evidence type="ECO:0000313" key="9">
    <source>
        <dbReference type="EMBL" id="GGM38286.1"/>
    </source>
</evidence>
<keyword evidence="3" id="KW-0808">Transferase</keyword>
<dbReference type="Proteomes" id="UP000655589">
    <property type="component" value="Unassembled WGS sequence"/>
</dbReference>
<dbReference type="PROSITE" id="PS00109">
    <property type="entry name" value="PROTEIN_KINASE_TYR"/>
    <property type="match status" value="1"/>
</dbReference>
<evidence type="ECO:0000256" key="7">
    <source>
        <dbReference type="PROSITE-ProRule" id="PRU10141"/>
    </source>
</evidence>
<reference evidence="9" key="2">
    <citation type="submission" date="2020-09" db="EMBL/GenBank/DDBJ databases">
        <authorList>
            <person name="Sun Q."/>
            <person name="Ohkuma M."/>
        </authorList>
    </citation>
    <scope>NUCLEOTIDE SEQUENCE</scope>
    <source>
        <strain evidence="9">JCM 3051</strain>
    </source>
</reference>
<evidence type="ECO:0000313" key="10">
    <source>
        <dbReference type="Proteomes" id="UP000655589"/>
    </source>
</evidence>
<dbReference type="EMBL" id="BMPT01000018">
    <property type="protein sequence ID" value="GGM38286.1"/>
    <property type="molecule type" value="Genomic_DNA"/>
</dbReference>
<dbReference type="Gene3D" id="1.10.510.10">
    <property type="entry name" value="Transferase(Phosphotransferase) domain 1"/>
    <property type="match status" value="1"/>
</dbReference>
<feature type="domain" description="Protein kinase" evidence="8">
    <location>
        <begin position="15"/>
        <end position="279"/>
    </location>
</feature>
<sequence>MALLEAGEHVTGGSYVVERLLGRGSFSEVYRVRHTVLGRLAMKVLRKVGTLDRTHELLGEAVLLSRLGHPNVVRVFDAGTVTTAAGERGWFTMEYVAGGNLDDVRTAHTAGPLPVADTVEILRQLCAGLAAAHGEDPPIVHRDLTPWNVLVGQDGRGIRVRIGDFGLARRAQPGLTGGEGTLAFMAPEALRYGAGSSTAADVYSVGVLAYLLLTDVLPHRDLAHTVYGAERREPPVAPSRFNRAVDAALDDLVLRALDPDPARRPQDAAAFAADLAQWREAA</sequence>
<evidence type="ECO:0000259" key="8">
    <source>
        <dbReference type="PROSITE" id="PS50011"/>
    </source>
</evidence>
<dbReference type="RefSeq" id="WP_171108042.1">
    <property type="nucleotide sequence ID" value="NZ_BMPT01000018.1"/>
</dbReference>
<evidence type="ECO:0000256" key="1">
    <source>
        <dbReference type="ARBA" id="ARBA00012513"/>
    </source>
</evidence>
<evidence type="ECO:0000256" key="3">
    <source>
        <dbReference type="ARBA" id="ARBA00022679"/>
    </source>
</evidence>
<evidence type="ECO:0000256" key="4">
    <source>
        <dbReference type="ARBA" id="ARBA00022741"/>
    </source>
</evidence>
<keyword evidence="5" id="KW-0418">Kinase</keyword>
<name>A0A8H9L738_9MICO</name>
<keyword evidence="4 7" id="KW-0547">Nucleotide-binding</keyword>
<feature type="binding site" evidence="7">
    <location>
        <position position="43"/>
    </location>
    <ligand>
        <name>ATP</name>
        <dbReference type="ChEBI" id="CHEBI:30616"/>
    </ligand>
</feature>
<evidence type="ECO:0000256" key="5">
    <source>
        <dbReference type="ARBA" id="ARBA00022777"/>
    </source>
</evidence>
<dbReference type="PANTHER" id="PTHR43289:SF6">
    <property type="entry name" value="SERINE_THREONINE-PROTEIN KINASE NEKL-3"/>
    <property type="match status" value="1"/>
</dbReference>